<sequence length="195" mass="20400">MIPLPPPAEPATTLVAALRSRRSRYSYGPLSRQDLGTLLGLAVGVQRHVPPHVLGMNPTAGGLPSLAVHVVVDGEVFEYLREPHALCRTGTADLAGVFAQDGFAERARAAVVLTGRMGPGLAKYGPRHYRTVHLDAGVAVQNLYLVATAVGLRCCAVAGFADDAVKALVRGGEEDVPLALFVVGGTPRPVPAPEK</sequence>
<dbReference type="InterPro" id="IPR052544">
    <property type="entry name" value="Bacteriocin_Proc_Enz"/>
</dbReference>
<name>A0A495W4Z8_9PSEU</name>
<keyword evidence="3" id="KW-1185">Reference proteome</keyword>
<dbReference type="Pfam" id="PF00881">
    <property type="entry name" value="Nitroreductase"/>
    <property type="match status" value="1"/>
</dbReference>
<proteinExistence type="predicted"/>
<feature type="domain" description="Nitroreductase" evidence="1">
    <location>
        <begin position="19"/>
        <end position="184"/>
    </location>
</feature>
<reference evidence="2 3" key="1">
    <citation type="submission" date="2018-10" db="EMBL/GenBank/DDBJ databases">
        <title>Sequencing the genomes of 1000 actinobacteria strains.</title>
        <authorList>
            <person name="Klenk H.-P."/>
        </authorList>
    </citation>
    <scope>NUCLEOTIDE SEQUENCE [LARGE SCALE GENOMIC DNA]</scope>
    <source>
        <strain evidence="2 3">DSM 43800</strain>
    </source>
</reference>
<dbReference type="InterPro" id="IPR029479">
    <property type="entry name" value="Nitroreductase"/>
</dbReference>
<dbReference type="EMBL" id="RBXO01000001">
    <property type="protein sequence ID" value="RKT55855.1"/>
    <property type="molecule type" value="Genomic_DNA"/>
</dbReference>
<protein>
    <submittedName>
        <fullName evidence="2">SagB-type dehydrogenase family enzyme</fullName>
    </submittedName>
</protein>
<dbReference type="GO" id="GO:0016491">
    <property type="term" value="F:oxidoreductase activity"/>
    <property type="evidence" value="ECO:0007669"/>
    <property type="project" value="InterPro"/>
</dbReference>
<dbReference type="Gene3D" id="3.40.109.10">
    <property type="entry name" value="NADH Oxidase"/>
    <property type="match status" value="1"/>
</dbReference>
<dbReference type="PANTHER" id="PTHR43745:SF2">
    <property type="entry name" value="NITROREDUCTASE MJ1384-RELATED"/>
    <property type="match status" value="1"/>
</dbReference>
<dbReference type="Proteomes" id="UP000282084">
    <property type="component" value="Unassembled WGS sequence"/>
</dbReference>
<dbReference type="AlphaFoldDB" id="A0A495W4Z8"/>
<gene>
    <name evidence="2" type="ORF">C8E97_4543</name>
</gene>
<dbReference type="SUPFAM" id="SSF55469">
    <property type="entry name" value="FMN-dependent nitroreductase-like"/>
    <property type="match status" value="1"/>
</dbReference>
<dbReference type="CDD" id="cd02142">
    <property type="entry name" value="McbC_SagB-like_oxidoreductase"/>
    <property type="match status" value="1"/>
</dbReference>
<evidence type="ECO:0000313" key="2">
    <source>
        <dbReference type="EMBL" id="RKT55855.1"/>
    </source>
</evidence>
<organism evidence="2 3">
    <name type="scientific">Saccharothrix australiensis</name>
    <dbReference type="NCBI Taxonomy" id="2072"/>
    <lineage>
        <taxon>Bacteria</taxon>
        <taxon>Bacillati</taxon>
        <taxon>Actinomycetota</taxon>
        <taxon>Actinomycetes</taxon>
        <taxon>Pseudonocardiales</taxon>
        <taxon>Pseudonocardiaceae</taxon>
        <taxon>Saccharothrix</taxon>
    </lineage>
</organism>
<evidence type="ECO:0000259" key="1">
    <source>
        <dbReference type="Pfam" id="PF00881"/>
    </source>
</evidence>
<accession>A0A495W4Z8</accession>
<dbReference type="InterPro" id="IPR000415">
    <property type="entry name" value="Nitroreductase-like"/>
</dbReference>
<dbReference type="RefSeq" id="WP_170211963.1">
    <property type="nucleotide sequence ID" value="NZ_RBXO01000001.1"/>
</dbReference>
<dbReference type="PANTHER" id="PTHR43745">
    <property type="entry name" value="NITROREDUCTASE MJ1384-RELATED"/>
    <property type="match status" value="1"/>
</dbReference>
<comment type="caution">
    <text evidence="2">The sequence shown here is derived from an EMBL/GenBank/DDBJ whole genome shotgun (WGS) entry which is preliminary data.</text>
</comment>
<evidence type="ECO:0000313" key="3">
    <source>
        <dbReference type="Proteomes" id="UP000282084"/>
    </source>
</evidence>